<gene>
    <name evidence="1" type="ORF">N6H18_16905</name>
</gene>
<proteinExistence type="predicted"/>
<protein>
    <submittedName>
        <fullName evidence="1">Uncharacterized protein</fullName>
    </submittedName>
</protein>
<keyword evidence="2" id="KW-1185">Reference proteome</keyword>
<organism evidence="1 2">
    <name type="scientific">Reichenbachiella agarivorans</name>
    <dbReference type="NCBI Taxonomy" id="2979464"/>
    <lineage>
        <taxon>Bacteria</taxon>
        <taxon>Pseudomonadati</taxon>
        <taxon>Bacteroidota</taxon>
        <taxon>Cytophagia</taxon>
        <taxon>Cytophagales</taxon>
        <taxon>Reichenbachiellaceae</taxon>
        <taxon>Reichenbachiella</taxon>
    </lineage>
</organism>
<evidence type="ECO:0000313" key="1">
    <source>
        <dbReference type="EMBL" id="UXP32024.1"/>
    </source>
</evidence>
<sequence>MENLNELGLIEMRQDEMTKTQGGYFAKIWDDVCGMVWWNSETGACYTSIGNEC</sequence>
<name>A0ABY6CQE9_9BACT</name>
<evidence type="ECO:0000313" key="2">
    <source>
        <dbReference type="Proteomes" id="UP001065174"/>
    </source>
</evidence>
<dbReference type="Proteomes" id="UP001065174">
    <property type="component" value="Chromosome"/>
</dbReference>
<dbReference type="RefSeq" id="WP_262309461.1">
    <property type="nucleotide sequence ID" value="NZ_CP106679.1"/>
</dbReference>
<accession>A0ABY6CQE9</accession>
<dbReference type="EMBL" id="CP106679">
    <property type="protein sequence ID" value="UXP32024.1"/>
    <property type="molecule type" value="Genomic_DNA"/>
</dbReference>
<reference evidence="1" key="1">
    <citation type="submission" date="2022-09" db="EMBL/GenBank/DDBJ databases">
        <title>Comparative genomics and taxonomic characterization of three novel marine species of genus Reichenbachiella exhibiting antioxidant and polysaccharide degradation activities.</title>
        <authorList>
            <person name="Muhammad N."/>
            <person name="Lee Y.-J."/>
            <person name="Ko J."/>
            <person name="Kim S.-G."/>
        </authorList>
    </citation>
    <scope>NUCLEOTIDE SEQUENCE</scope>
    <source>
        <strain evidence="1">BKB1-1</strain>
    </source>
</reference>